<dbReference type="PROSITE" id="PS50051">
    <property type="entry name" value="MCM_2"/>
    <property type="match status" value="1"/>
</dbReference>
<keyword evidence="4 9" id="KW-0067">ATP-binding</keyword>
<dbReference type="Gene3D" id="2.20.28.10">
    <property type="match status" value="1"/>
</dbReference>
<evidence type="ECO:0000256" key="10">
    <source>
        <dbReference type="SAM" id="MobiDB-lite"/>
    </source>
</evidence>
<feature type="domain" description="MCM C-terminal AAA(+) ATPase" evidence="11">
    <location>
        <begin position="389"/>
        <end position="596"/>
    </location>
</feature>
<dbReference type="InterPro" id="IPR027417">
    <property type="entry name" value="P-loop_NTPase"/>
</dbReference>
<evidence type="ECO:0000313" key="12">
    <source>
        <dbReference type="EMBL" id="UYV65743.1"/>
    </source>
</evidence>
<dbReference type="InterPro" id="IPR033762">
    <property type="entry name" value="MCM_OB"/>
</dbReference>
<evidence type="ECO:0000256" key="4">
    <source>
        <dbReference type="ARBA" id="ARBA00022840"/>
    </source>
</evidence>
<evidence type="ECO:0000256" key="3">
    <source>
        <dbReference type="ARBA" id="ARBA00022741"/>
    </source>
</evidence>
<dbReference type="Gene3D" id="3.40.50.300">
    <property type="entry name" value="P-loop containing nucleotide triphosphate hydrolases"/>
    <property type="match status" value="1"/>
</dbReference>
<dbReference type="SUPFAM" id="SSF52540">
    <property type="entry name" value="P-loop containing nucleoside triphosphate hydrolases"/>
    <property type="match status" value="1"/>
</dbReference>
<dbReference type="InterPro" id="IPR012340">
    <property type="entry name" value="NA-bd_OB-fold"/>
</dbReference>
<organism evidence="12 13">
    <name type="scientific">Cordylochernes scorpioides</name>
    <dbReference type="NCBI Taxonomy" id="51811"/>
    <lineage>
        <taxon>Eukaryota</taxon>
        <taxon>Metazoa</taxon>
        <taxon>Ecdysozoa</taxon>
        <taxon>Arthropoda</taxon>
        <taxon>Chelicerata</taxon>
        <taxon>Arachnida</taxon>
        <taxon>Pseudoscorpiones</taxon>
        <taxon>Cheliferoidea</taxon>
        <taxon>Chernetidae</taxon>
        <taxon>Cordylochernes</taxon>
    </lineage>
</organism>
<dbReference type="SMART" id="SM00350">
    <property type="entry name" value="MCM"/>
    <property type="match status" value="1"/>
</dbReference>
<comment type="subcellular location">
    <subcellularLocation>
        <location evidence="1">Nucleus</location>
    </subcellularLocation>
</comment>
<dbReference type="Gene3D" id="2.40.50.140">
    <property type="entry name" value="Nucleic acid-binding proteins"/>
    <property type="match status" value="1"/>
</dbReference>
<gene>
    <name evidence="12" type="ORF">LAZ67_3005307</name>
</gene>
<feature type="compositionally biased region" description="Low complexity" evidence="10">
    <location>
        <begin position="14"/>
        <end position="31"/>
    </location>
</feature>
<dbReference type="Pfam" id="PF00493">
    <property type="entry name" value="MCM"/>
    <property type="match status" value="1"/>
</dbReference>
<keyword evidence="13" id="KW-1185">Reference proteome</keyword>
<dbReference type="Pfam" id="PF17855">
    <property type="entry name" value="MCM_lid"/>
    <property type="match status" value="1"/>
</dbReference>
<dbReference type="CDD" id="cd17759">
    <property type="entry name" value="MCM8"/>
    <property type="match status" value="1"/>
</dbReference>
<dbReference type="InterPro" id="IPR003593">
    <property type="entry name" value="AAA+_ATPase"/>
</dbReference>
<dbReference type="Proteomes" id="UP001235939">
    <property type="component" value="Chromosome 03"/>
</dbReference>
<dbReference type="PANTHER" id="PTHR11630">
    <property type="entry name" value="DNA REPLICATION LICENSING FACTOR MCM FAMILY MEMBER"/>
    <property type="match status" value="1"/>
</dbReference>
<dbReference type="InterPro" id="IPR031327">
    <property type="entry name" value="MCM"/>
</dbReference>
<protein>
    <recommendedName>
        <fullName evidence="7">DNA helicase MCM8</fullName>
    </recommendedName>
    <alternativeName>
        <fullName evidence="8">Minichromosome maintenance 8</fullName>
    </alternativeName>
</protein>
<dbReference type="SMART" id="SM00382">
    <property type="entry name" value="AAA"/>
    <property type="match status" value="1"/>
</dbReference>
<comment type="similarity">
    <text evidence="2 9">Belongs to the MCM family.</text>
</comment>
<sequence>MEPRGRGRWRGRGWRPYNRGRGQNSRGRGWRLSPQSTPQPSYAPIEVELSASEVDTVCAKSVDFSPRDGPYSGWKYYFPNEGYQTHSNTSLKLDMLEAYFHDHPEQFLLDRIEEQQFFVVDIKQVGDAVSWPELLDQLREQPEWVISVFGLAMHQVVSTKIHQELDQSAQKLACSAIPYQVPPIRARIVGLETVLPLKQLKANFYDKFVSIRGTVIRVSNVKPLCTQMAFTCYNCSTLQVITQPYGRFTFPTKCLGSGCRSRSFQPVRDSPLTETVDWQTIRIQEVVDEERRESGRVPRAIDSELLQDLVDSCMPGDMITLSGIVKVNNSPESGNMKVSRDKCTFVLYIHANSVASLRNSDSACISPLGLELSLKDLYAIEAIQAEPNLFKLIVASLCPTIYGHEMVKAGLILGLIGGTHKFLDDRNKIPLRGDPHVLVVGDPGLGKSQMLRACSRVAPRGVYVCGTAATSSGLTVTLVREKGSSEYSLEAGALVLSDQGCCCLDEFDKMAAQHPALLEAMEQQSISIAKGGMVCNLPARTSVLAAANPVGGHYDCSKTVSENLKMGSALLSRFDLVFILLDKADEARYQELDLKLSEHVMALHAPQGHQPSSHWPGKSSSLQISQGEELSERLKYKQGEECDPIPHQLLRKYIAYARQYVKPQLSLQAGDILKDFYLTLRKQYQTSDSTPITTRQLESLIRLTEARARLELRVTATQEDAQDIVQLLKFSMSSTYSNEFGVLDFHRSQHGSGMSSSRSCAKRFVAALTRLSEQNCNSIFTLQQLKGIANDLHLQIPDFGGFVASLNNHGFLLKKGPKVYQLQTTDY</sequence>
<evidence type="ECO:0000256" key="1">
    <source>
        <dbReference type="ARBA" id="ARBA00004123"/>
    </source>
</evidence>
<evidence type="ECO:0000259" key="11">
    <source>
        <dbReference type="PROSITE" id="PS50051"/>
    </source>
</evidence>
<evidence type="ECO:0000256" key="8">
    <source>
        <dbReference type="ARBA" id="ARBA00042306"/>
    </source>
</evidence>
<dbReference type="Pfam" id="PF25051">
    <property type="entry name" value="WHD_MCM8"/>
    <property type="match status" value="1"/>
</dbReference>
<evidence type="ECO:0000256" key="5">
    <source>
        <dbReference type="ARBA" id="ARBA00023125"/>
    </source>
</evidence>
<keyword evidence="3 9" id="KW-0547">Nucleotide-binding</keyword>
<dbReference type="SUPFAM" id="SSF50249">
    <property type="entry name" value="Nucleic acid-binding proteins"/>
    <property type="match status" value="1"/>
</dbReference>
<evidence type="ECO:0000256" key="6">
    <source>
        <dbReference type="ARBA" id="ARBA00023242"/>
    </source>
</evidence>
<feature type="region of interest" description="Disordered" evidence="10">
    <location>
        <begin position="1"/>
        <end position="41"/>
    </location>
</feature>
<evidence type="ECO:0000256" key="7">
    <source>
        <dbReference type="ARBA" id="ARBA00041084"/>
    </source>
</evidence>
<dbReference type="Pfam" id="PF26065">
    <property type="entry name" value="MCM8_N"/>
    <property type="match status" value="1"/>
</dbReference>
<dbReference type="InterPro" id="IPR001208">
    <property type="entry name" value="MCM_dom"/>
</dbReference>
<evidence type="ECO:0000256" key="2">
    <source>
        <dbReference type="ARBA" id="ARBA00008010"/>
    </source>
</evidence>
<feature type="compositionally biased region" description="Basic residues" evidence="10">
    <location>
        <begin position="1"/>
        <end position="13"/>
    </location>
</feature>
<keyword evidence="5 9" id="KW-0238">DNA-binding</keyword>
<dbReference type="CDD" id="cd22247">
    <property type="entry name" value="MCM8_WHD"/>
    <property type="match status" value="1"/>
</dbReference>
<dbReference type="PANTHER" id="PTHR11630:SF47">
    <property type="entry name" value="DNA HELICASE MCM8"/>
    <property type="match status" value="1"/>
</dbReference>
<dbReference type="InterPro" id="IPR058767">
    <property type="entry name" value="MCM8_N"/>
</dbReference>
<proteinExistence type="inferred from homology"/>
<dbReference type="InterPro" id="IPR056875">
    <property type="entry name" value="MCM8/REC_WHD"/>
</dbReference>
<name>A0ABY6KD62_9ARAC</name>
<evidence type="ECO:0000313" key="13">
    <source>
        <dbReference type="Proteomes" id="UP001235939"/>
    </source>
</evidence>
<evidence type="ECO:0000256" key="9">
    <source>
        <dbReference type="RuleBase" id="RU004070"/>
    </source>
</evidence>
<dbReference type="Pfam" id="PF17207">
    <property type="entry name" value="MCM_OB"/>
    <property type="match status" value="1"/>
</dbReference>
<reference evidence="12 13" key="1">
    <citation type="submission" date="2022-01" db="EMBL/GenBank/DDBJ databases">
        <title>A chromosomal length assembly of Cordylochernes scorpioides.</title>
        <authorList>
            <person name="Zeh D."/>
            <person name="Zeh J."/>
        </authorList>
    </citation>
    <scope>NUCLEOTIDE SEQUENCE [LARGE SCALE GENOMIC DNA]</scope>
    <source>
        <strain evidence="12">IN4F17</strain>
        <tissue evidence="12">Whole Body</tissue>
    </source>
</reference>
<accession>A0ABY6KD62</accession>
<dbReference type="InterPro" id="IPR041562">
    <property type="entry name" value="MCM_lid"/>
</dbReference>
<keyword evidence="6" id="KW-0539">Nucleus</keyword>
<dbReference type="EMBL" id="CP092865">
    <property type="protein sequence ID" value="UYV65743.1"/>
    <property type="molecule type" value="Genomic_DNA"/>
</dbReference>
<dbReference type="PRINTS" id="PR01657">
    <property type="entry name" value="MCMFAMILY"/>
</dbReference>